<keyword evidence="2" id="KW-1185">Reference proteome</keyword>
<feature type="non-terminal residue" evidence="1">
    <location>
        <position position="78"/>
    </location>
</feature>
<accession>A0A212CJF7</accession>
<name>A0A212CJF7_CEREH</name>
<sequence length="78" mass="9061">MLLAPQDKSSSRKRTGLNRWKQFTRKPNPIKRVEKASEFAVSQVFSAGNSDLSRRLWGQLVDLETPEQIEDHEEVYTE</sequence>
<evidence type="ECO:0000313" key="2">
    <source>
        <dbReference type="Proteomes" id="UP000242450"/>
    </source>
</evidence>
<protein>
    <submittedName>
        <fullName evidence="1">Uncharacterized protein</fullName>
    </submittedName>
</protein>
<proteinExistence type="predicted"/>
<organism evidence="1 2">
    <name type="scientific">Cervus elaphus hippelaphus</name>
    <name type="common">European red deer</name>
    <dbReference type="NCBI Taxonomy" id="46360"/>
    <lineage>
        <taxon>Eukaryota</taxon>
        <taxon>Metazoa</taxon>
        <taxon>Chordata</taxon>
        <taxon>Craniata</taxon>
        <taxon>Vertebrata</taxon>
        <taxon>Euteleostomi</taxon>
        <taxon>Mammalia</taxon>
        <taxon>Eutheria</taxon>
        <taxon>Laurasiatheria</taxon>
        <taxon>Artiodactyla</taxon>
        <taxon>Ruminantia</taxon>
        <taxon>Pecora</taxon>
        <taxon>Cervidae</taxon>
        <taxon>Cervinae</taxon>
        <taxon>Cervus</taxon>
    </lineage>
</organism>
<reference evidence="1 2" key="1">
    <citation type="journal article" date="2018" name="Mol. Genet. Genomics">
        <title>The red deer Cervus elaphus genome CerEla1.0: sequencing, annotating, genes, and chromosomes.</title>
        <authorList>
            <person name="Bana N.A."/>
            <person name="Nyiri A."/>
            <person name="Nagy J."/>
            <person name="Frank K."/>
            <person name="Nagy T."/>
            <person name="Steger V."/>
            <person name="Schiller M."/>
            <person name="Lakatos P."/>
            <person name="Sugar L."/>
            <person name="Horn P."/>
            <person name="Barta E."/>
            <person name="Orosz L."/>
        </authorList>
    </citation>
    <scope>NUCLEOTIDE SEQUENCE [LARGE SCALE GENOMIC DNA]</scope>
    <source>
        <strain evidence="1">Hungarian</strain>
    </source>
</reference>
<evidence type="ECO:0000313" key="1">
    <source>
        <dbReference type="EMBL" id="OWK06157.1"/>
    </source>
</evidence>
<comment type="caution">
    <text evidence="1">The sequence shown here is derived from an EMBL/GenBank/DDBJ whole genome shotgun (WGS) entry which is preliminary data.</text>
</comment>
<dbReference type="OrthoDB" id="6256972at2759"/>
<dbReference type="EMBL" id="MKHE01000019">
    <property type="protein sequence ID" value="OWK06157.1"/>
    <property type="molecule type" value="Genomic_DNA"/>
</dbReference>
<gene>
    <name evidence="1" type="ORF">Celaphus_00012753</name>
</gene>
<dbReference type="AlphaFoldDB" id="A0A212CJF7"/>
<dbReference type="Proteomes" id="UP000242450">
    <property type="component" value="Chromosome 19"/>
</dbReference>